<organism evidence="2 3">
    <name type="scientific">Elysia crispata</name>
    <name type="common">lettuce slug</name>
    <dbReference type="NCBI Taxonomy" id="231223"/>
    <lineage>
        <taxon>Eukaryota</taxon>
        <taxon>Metazoa</taxon>
        <taxon>Spiralia</taxon>
        <taxon>Lophotrochozoa</taxon>
        <taxon>Mollusca</taxon>
        <taxon>Gastropoda</taxon>
        <taxon>Heterobranchia</taxon>
        <taxon>Euthyneura</taxon>
        <taxon>Panpulmonata</taxon>
        <taxon>Sacoglossa</taxon>
        <taxon>Placobranchoidea</taxon>
        <taxon>Plakobranchidae</taxon>
        <taxon>Elysia</taxon>
    </lineage>
</organism>
<accession>A0AAE0YTZ2</accession>
<name>A0AAE0YTZ2_9GAST</name>
<gene>
    <name evidence="2" type="ORF">RRG08_018478</name>
</gene>
<sequence length="104" mass="12119">MVKASERGDYDLSTMRKRQKECHFCQNISHWPITCQSRYRGRNEDLAERSKKMESSASENRKARVVAKEASCKAAKLNEEKEETPTKQTNQEESKMTPKRAKHD</sequence>
<evidence type="ECO:0000313" key="2">
    <source>
        <dbReference type="EMBL" id="KAK3756756.1"/>
    </source>
</evidence>
<proteinExistence type="predicted"/>
<protein>
    <submittedName>
        <fullName evidence="2">Uncharacterized protein</fullName>
    </submittedName>
</protein>
<feature type="region of interest" description="Disordered" evidence="1">
    <location>
        <begin position="40"/>
        <end position="104"/>
    </location>
</feature>
<reference evidence="2" key="1">
    <citation type="journal article" date="2023" name="G3 (Bethesda)">
        <title>A reference genome for the long-term kleptoplast-retaining sea slug Elysia crispata morphotype clarki.</title>
        <authorList>
            <person name="Eastman K.E."/>
            <person name="Pendleton A.L."/>
            <person name="Shaikh M.A."/>
            <person name="Suttiyut T."/>
            <person name="Ogas R."/>
            <person name="Tomko P."/>
            <person name="Gavelis G."/>
            <person name="Widhalm J.R."/>
            <person name="Wisecaver J.H."/>
        </authorList>
    </citation>
    <scope>NUCLEOTIDE SEQUENCE</scope>
    <source>
        <strain evidence="2">ECLA1</strain>
    </source>
</reference>
<keyword evidence="3" id="KW-1185">Reference proteome</keyword>
<evidence type="ECO:0000313" key="3">
    <source>
        <dbReference type="Proteomes" id="UP001283361"/>
    </source>
</evidence>
<comment type="caution">
    <text evidence="2">The sequence shown here is derived from an EMBL/GenBank/DDBJ whole genome shotgun (WGS) entry which is preliminary data.</text>
</comment>
<dbReference type="EMBL" id="JAWDGP010005477">
    <property type="protein sequence ID" value="KAK3756756.1"/>
    <property type="molecule type" value="Genomic_DNA"/>
</dbReference>
<feature type="compositionally biased region" description="Basic and acidic residues" evidence="1">
    <location>
        <begin position="41"/>
        <end position="96"/>
    </location>
</feature>
<dbReference type="AlphaFoldDB" id="A0AAE0YTZ2"/>
<evidence type="ECO:0000256" key="1">
    <source>
        <dbReference type="SAM" id="MobiDB-lite"/>
    </source>
</evidence>
<dbReference type="Proteomes" id="UP001283361">
    <property type="component" value="Unassembled WGS sequence"/>
</dbReference>